<dbReference type="Pfam" id="PF00583">
    <property type="entry name" value="Acetyltransf_1"/>
    <property type="match status" value="1"/>
</dbReference>
<sequence length="171" mass="18556">MTAMIRRLGRPGDLGWVVAAHGEVYAREFGWDGSFEALVARIVADFAAGHDPEREAAWVAELDGQRVGCVFCVAGPGATAQLRLLLVHPDGRGLGLGGRLVDTCLDFARSRGYRTVRLWTNDPLIAARRIYLDRGFTLTGEEPHHSFGADLVGQTYELDLRAGEGGHGLVE</sequence>
<dbReference type="Proteomes" id="UP000647172">
    <property type="component" value="Unassembled WGS sequence"/>
</dbReference>
<reference evidence="3" key="1">
    <citation type="submission" date="2021-01" db="EMBL/GenBank/DDBJ databases">
        <title>Whole genome shotgun sequence of Actinoplanes nipponensis NBRC 14063.</title>
        <authorList>
            <person name="Komaki H."/>
            <person name="Tamura T."/>
        </authorList>
    </citation>
    <scope>NUCLEOTIDE SEQUENCE</scope>
    <source>
        <strain evidence="3">NBRC 14063</strain>
    </source>
</reference>
<dbReference type="GO" id="GO:0008080">
    <property type="term" value="F:N-acetyltransferase activity"/>
    <property type="evidence" value="ECO:0007669"/>
    <property type="project" value="InterPro"/>
</dbReference>
<dbReference type="AlphaFoldDB" id="A0A919MTE6"/>
<dbReference type="PROSITE" id="PS51186">
    <property type="entry name" value="GNAT"/>
    <property type="match status" value="1"/>
</dbReference>
<dbReference type="Gene3D" id="3.40.630.30">
    <property type="match status" value="1"/>
</dbReference>
<dbReference type="SUPFAM" id="SSF55729">
    <property type="entry name" value="Acyl-CoA N-acyltransferases (Nat)"/>
    <property type="match status" value="1"/>
</dbReference>
<dbReference type="EMBL" id="BOMQ01000086">
    <property type="protein sequence ID" value="GIE53538.1"/>
    <property type="molecule type" value="Genomic_DNA"/>
</dbReference>
<accession>A0A919MTE6</accession>
<keyword evidence="4" id="KW-1185">Reference proteome</keyword>
<protein>
    <submittedName>
        <fullName evidence="3">MarR family transcriptional regulator</fullName>
    </submittedName>
</protein>
<feature type="domain" description="N-acetyltransferase" evidence="2">
    <location>
        <begin position="3"/>
        <end position="157"/>
    </location>
</feature>
<proteinExistence type="predicted"/>
<keyword evidence="1" id="KW-0808">Transferase</keyword>
<evidence type="ECO:0000313" key="3">
    <source>
        <dbReference type="EMBL" id="GIE53538.1"/>
    </source>
</evidence>
<dbReference type="InterPro" id="IPR050769">
    <property type="entry name" value="NAT_camello-type"/>
</dbReference>
<comment type="caution">
    <text evidence="3">The sequence shown here is derived from an EMBL/GenBank/DDBJ whole genome shotgun (WGS) entry which is preliminary data.</text>
</comment>
<organism evidence="3 4">
    <name type="scientific">Actinoplanes nipponensis</name>
    <dbReference type="NCBI Taxonomy" id="135950"/>
    <lineage>
        <taxon>Bacteria</taxon>
        <taxon>Bacillati</taxon>
        <taxon>Actinomycetota</taxon>
        <taxon>Actinomycetes</taxon>
        <taxon>Micromonosporales</taxon>
        <taxon>Micromonosporaceae</taxon>
        <taxon>Actinoplanes</taxon>
    </lineage>
</organism>
<dbReference type="InterPro" id="IPR000182">
    <property type="entry name" value="GNAT_dom"/>
</dbReference>
<name>A0A919MTE6_9ACTN</name>
<evidence type="ECO:0000256" key="1">
    <source>
        <dbReference type="ARBA" id="ARBA00022679"/>
    </source>
</evidence>
<dbReference type="PANTHER" id="PTHR13947">
    <property type="entry name" value="GNAT FAMILY N-ACETYLTRANSFERASE"/>
    <property type="match status" value="1"/>
</dbReference>
<dbReference type="PANTHER" id="PTHR13947:SF37">
    <property type="entry name" value="LD18367P"/>
    <property type="match status" value="1"/>
</dbReference>
<dbReference type="RefSeq" id="WP_203775664.1">
    <property type="nucleotide sequence ID" value="NZ_BAAAYJ010000071.1"/>
</dbReference>
<dbReference type="InterPro" id="IPR016181">
    <property type="entry name" value="Acyl_CoA_acyltransferase"/>
</dbReference>
<evidence type="ECO:0000259" key="2">
    <source>
        <dbReference type="PROSITE" id="PS51186"/>
    </source>
</evidence>
<evidence type="ECO:0000313" key="4">
    <source>
        <dbReference type="Proteomes" id="UP000647172"/>
    </source>
</evidence>
<gene>
    <name evidence="3" type="ORF">Ani05nite_70720</name>
</gene>